<dbReference type="Proteomes" id="UP000245124">
    <property type="component" value="Unassembled WGS sequence"/>
</dbReference>
<organism evidence="1 2">
    <name type="scientific">Nostoc commune NIES-4072</name>
    <dbReference type="NCBI Taxonomy" id="2005467"/>
    <lineage>
        <taxon>Bacteria</taxon>
        <taxon>Bacillati</taxon>
        <taxon>Cyanobacteriota</taxon>
        <taxon>Cyanophyceae</taxon>
        <taxon>Nostocales</taxon>
        <taxon>Nostocaceae</taxon>
        <taxon>Nostoc</taxon>
    </lineage>
</organism>
<dbReference type="EMBL" id="BDUD01000002">
    <property type="protein sequence ID" value="GBG23457.1"/>
    <property type="molecule type" value="Genomic_DNA"/>
</dbReference>
<accession>A0A2R5FXI0</accession>
<reference evidence="1 2" key="1">
    <citation type="submission" date="2017-06" db="EMBL/GenBank/DDBJ databases">
        <title>Genome sequencing of cyanobaciteial culture collection at National Institute for Environmental Studies (NIES).</title>
        <authorList>
            <person name="Hirose Y."/>
            <person name="Shimura Y."/>
            <person name="Fujisawa T."/>
            <person name="Nakamura Y."/>
            <person name="Kawachi M."/>
        </authorList>
    </citation>
    <scope>NUCLEOTIDE SEQUENCE [LARGE SCALE GENOMIC DNA]</scope>
    <source>
        <strain evidence="1 2">NIES-4072</strain>
    </source>
</reference>
<comment type="caution">
    <text evidence="1">The sequence shown here is derived from an EMBL/GenBank/DDBJ whole genome shotgun (WGS) entry which is preliminary data.</text>
</comment>
<sequence length="160" mass="18038">MTDAVAKSFGYQLDFLTHYLGANYNWESPESGFARYLFYRVDSKPPFSVATDAAINSLELRRLHQAPVLAAVGYELACGRVLGESFLSAWANGLTRLASREVFPSDRASFFYRPVELLGISLGVSSCPKVRPEDLRWLQDVLAEGEQRLVHEIRLYFLVV</sequence>
<evidence type="ECO:0000313" key="2">
    <source>
        <dbReference type="Proteomes" id="UP000245124"/>
    </source>
</evidence>
<proteinExistence type="predicted"/>
<dbReference type="OrthoDB" id="2678579at2"/>
<dbReference type="RefSeq" id="WP_109013292.1">
    <property type="nucleotide sequence ID" value="NZ_BDUD01000002.1"/>
</dbReference>
<evidence type="ECO:0000313" key="1">
    <source>
        <dbReference type="EMBL" id="GBG23457.1"/>
    </source>
</evidence>
<keyword evidence="2" id="KW-1185">Reference proteome</keyword>
<protein>
    <submittedName>
        <fullName evidence="1">Uncharacterized protein</fullName>
    </submittedName>
</protein>
<name>A0A2R5FXI0_NOSCO</name>
<dbReference type="AlphaFoldDB" id="A0A2R5FXI0"/>
<gene>
    <name evidence="1" type="ORF">NIES4072_71690</name>
</gene>